<evidence type="ECO:0000313" key="6">
    <source>
        <dbReference type="EMBL" id="MBZ3887665.1"/>
    </source>
</evidence>
<keyword evidence="3" id="KW-0804">Transcription</keyword>
<accession>A0AA41NC82</accession>
<dbReference type="GO" id="GO:0070411">
    <property type="term" value="F:I-SMAD binding"/>
    <property type="evidence" value="ECO:0007669"/>
    <property type="project" value="TreeGrafter"/>
</dbReference>
<dbReference type="GO" id="GO:0060395">
    <property type="term" value="P:SMAD protein signal transduction"/>
    <property type="evidence" value="ECO:0007669"/>
    <property type="project" value="TreeGrafter"/>
</dbReference>
<dbReference type="PANTHER" id="PTHR13703">
    <property type="entry name" value="SMAD"/>
    <property type="match status" value="1"/>
</dbReference>
<dbReference type="InterPro" id="IPR036578">
    <property type="entry name" value="SMAD_MH1_sf"/>
</dbReference>
<dbReference type="EMBL" id="JAATJV010417631">
    <property type="protein sequence ID" value="MBZ3887665.1"/>
    <property type="molecule type" value="Genomic_DNA"/>
</dbReference>
<gene>
    <name evidence="6" type="ORF">SUZIE_194120</name>
</gene>
<evidence type="ECO:0000256" key="2">
    <source>
        <dbReference type="ARBA" id="ARBA00023015"/>
    </source>
</evidence>
<dbReference type="SMART" id="SM00523">
    <property type="entry name" value="DWA"/>
    <property type="match status" value="1"/>
</dbReference>
<keyword evidence="7" id="KW-1185">Reference proteome</keyword>
<dbReference type="PANTHER" id="PTHR13703:SF23">
    <property type="entry name" value="MOTHERS AGAINST DECAPENTAPLEGIC HOMOLOG 1"/>
    <property type="match status" value="1"/>
</dbReference>
<evidence type="ECO:0000259" key="5">
    <source>
        <dbReference type="PROSITE" id="PS51075"/>
    </source>
</evidence>
<dbReference type="Proteomes" id="UP001166674">
    <property type="component" value="Unassembled WGS sequence"/>
</dbReference>
<evidence type="ECO:0000256" key="1">
    <source>
        <dbReference type="ARBA" id="ARBA00004123"/>
    </source>
</evidence>
<dbReference type="GO" id="GO:0009653">
    <property type="term" value="P:anatomical structure morphogenesis"/>
    <property type="evidence" value="ECO:0007669"/>
    <property type="project" value="TreeGrafter"/>
</dbReference>
<dbReference type="GO" id="GO:0030154">
    <property type="term" value="P:cell differentiation"/>
    <property type="evidence" value="ECO:0007669"/>
    <property type="project" value="TreeGrafter"/>
</dbReference>
<comment type="caution">
    <text evidence="6">The sequence shown here is derived from an EMBL/GenBank/DDBJ whole genome shotgun (WGS) entry which is preliminary data.</text>
</comment>
<dbReference type="GO" id="GO:0000981">
    <property type="term" value="F:DNA-binding transcription factor activity, RNA polymerase II-specific"/>
    <property type="evidence" value="ECO:0007669"/>
    <property type="project" value="TreeGrafter"/>
</dbReference>
<dbReference type="GO" id="GO:0007179">
    <property type="term" value="P:transforming growth factor beta receptor signaling pathway"/>
    <property type="evidence" value="ECO:0007669"/>
    <property type="project" value="TreeGrafter"/>
</dbReference>
<proteinExistence type="predicted"/>
<evidence type="ECO:0000256" key="3">
    <source>
        <dbReference type="ARBA" id="ARBA00023163"/>
    </source>
</evidence>
<feature type="domain" description="MH1" evidence="5">
    <location>
        <begin position="12"/>
        <end position="103"/>
    </location>
</feature>
<dbReference type="InterPro" id="IPR003619">
    <property type="entry name" value="MAD_homology1_Dwarfin-type"/>
</dbReference>
<comment type="subcellular location">
    <subcellularLocation>
        <location evidence="1">Nucleus</location>
    </subcellularLocation>
</comment>
<evidence type="ECO:0000313" key="7">
    <source>
        <dbReference type="Proteomes" id="UP001166674"/>
    </source>
</evidence>
<organism evidence="6 7">
    <name type="scientific">Sciurus carolinensis</name>
    <name type="common">Eastern gray squirrel</name>
    <dbReference type="NCBI Taxonomy" id="30640"/>
    <lineage>
        <taxon>Eukaryota</taxon>
        <taxon>Metazoa</taxon>
        <taxon>Chordata</taxon>
        <taxon>Craniata</taxon>
        <taxon>Vertebrata</taxon>
        <taxon>Euteleostomi</taxon>
        <taxon>Mammalia</taxon>
        <taxon>Eutheria</taxon>
        <taxon>Euarchontoglires</taxon>
        <taxon>Glires</taxon>
        <taxon>Rodentia</taxon>
        <taxon>Sciuromorpha</taxon>
        <taxon>Sciuridae</taxon>
        <taxon>Sciurinae</taxon>
        <taxon>Sciurini</taxon>
        <taxon>Sciurus</taxon>
    </lineage>
</organism>
<dbReference type="SUPFAM" id="SSF56366">
    <property type="entry name" value="SMAD MH1 domain"/>
    <property type="match status" value="1"/>
</dbReference>
<dbReference type="Gene3D" id="3.90.520.10">
    <property type="entry name" value="SMAD MH1 domain"/>
    <property type="match status" value="1"/>
</dbReference>
<evidence type="ECO:0000256" key="4">
    <source>
        <dbReference type="ARBA" id="ARBA00023242"/>
    </source>
</evidence>
<dbReference type="GO" id="GO:0071144">
    <property type="term" value="C:heteromeric SMAD protein complex"/>
    <property type="evidence" value="ECO:0007669"/>
    <property type="project" value="TreeGrafter"/>
</dbReference>
<dbReference type="PROSITE" id="PS51075">
    <property type="entry name" value="MH1"/>
    <property type="match status" value="1"/>
</dbReference>
<dbReference type="InterPro" id="IPR013790">
    <property type="entry name" value="Dwarfin"/>
</dbReference>
<protein>
    <submittedName>
        <fullName evidence="6">Protein mothers against dpp</fullName>
    </submittedName>
</protein>
<keyword evidence="4" id="KW-0539">Nucleus</keyword>
<keyword evidence="2" id="KW-0805">Transcription regulation</keyword>
<dbReference type="GO" id="GO:0030509">
    <property type="term" value="P:BMP signaling pathway"/>
    <property type="evidence" value="ECO:0007669"/>
    <property type="project" value="TreeGrafter"/>
</dbReference>
<dbReference type="InterPro" id="IPR013019">
    <property type="entry name" value="MAD_homology_MH1"/>
</dbReference>
<dbReference type="AlphaFoldDB" id="A0AA41NC82"/>
<reference evidence="6" key="1">
    <citation type="submission" date="2020-03" db="EMBL/GenBank/DDBJ databases">
        <title>Studies in the Genomics of Life Span.</title>
        <authorList>
            <person name="Glass D."/>
        </authorList>
    </citation>
    <scope>NUCLEOTIDE SEQUENCE</scope>
    <source>
        <strain evidence="6">SUZIE</strain>
        <tissue evidence="6">Muscle</tissue>
    </source>
</reference>
<dbReference type="GO" id="GO:0000978">
    <property type="term" value="F:RNA polymerase II cis-regulatory region sequence-specific DNA binding"/>
    <property type="evidence" value="ECO:0007669"/>
    <property type="project" value="TreeGrafter"/>
</dbReference>
<sequence length="103" mass="11627">MSVTSLFFFTSPAMKRLLGLKQCDGEENWSETAGVAALVKKLKKKKGAMEELEKAMSCPRQPSHCVTILRLLDGRLQVSNRKALPHVIYCCMWCCQIFRATMS</sequence>
<dbReference type="Pfam" id="PF03165">
    <property type="entry name" value="MH1"/>
    <property type="match status" value="1"/>
</dbReference>
<name>A0AA41NC82_SCICA</name>